<dbReference type="EMBL" id="CAFBRC010000010">
    <property type="protein sequence ID" value="CAB5072144.1"/>
    <property type="molecule type" value="Genomic_DNA"/>
</dbReference>
<dbReference type="EMBL" id="CAEZXN010000019">
    <property type="protein sequence ID" value="CAB4697064.1"/>
    <property type="molecule type" value="Genomic_DNA"/>
</dbReference>
<organism evidence="7">
    <name type="scientific">freshwater metagenome</name>
    <dbReference type="NCBI Taxonomy" id="449393"/>
    <lineage>
        <taxon>unclassified sequences</taxon>
        <taxon>metagenomes</taxon>
        <taxon>ecological metagenomes</taxon>
    </lineage>
</organism>
<dbReference type="GO" id="GO:0016020">
    <property type="term" value="C:membrane"/>
    <property type="evidence" value="ECO:0007669"/>
    <property type="project" value="InterPro"/>
</dbReference>
<name>A0A6J6PLG9_9ZZZZ</name>
<dbReference type="SUPFAM" id="SSF52540">
    <property type="entry name" value="P-loop containing nucleoside triphosphate hydrolases"/>
    <property type="match status" value="1"/>
</dbReference>
<evidence type="ECO:0000313" key="8">
    <source>
        <dbReference type="EMBL" id="CAB4840734.1"/>
    </source>
</evidence>
<dbReference type="PANTHER" id="PTHR46743">
    <property type="entry name" value="TEICHOIC ACIDS EXPORT ATP-BINDING PROTEIN TAGH"/>
    <property type="match status" value="1"/>
</dbReference>
<protein>
    <submittedName>
        <fullName evidence="7">Unannotated protein</fullName>
    </submittedName>
</protein>
<keyword evidence="2" id="KW-0813">Transport</keyword>
<gene>
    <name evidence="6" type="ORF">UFOPK2342_00669</name>
    <name evidence="7" type="ORF">UFOPK2423_00937</name>
    <name evidence="8" type="ORF">UFOPK3266_00197</name>
    <name evidence="9" type="ORF">UFOPK4367_00246</name>
</gene>
<sequence>MTLRYASNAEMPEGLAVRIEELSLRYKINVESKMTLKNAIMRAGRGEKRRVRTIEAVKNLSLDIPHGTVMGVVGANGAGKSTLMRAIAGILPPTEGRIIVNGKVSTLLALGVGFNGTLSGRDNIILGGLAAGLEREELEERFDDIASFADLPNGFIDMPMRTYSAGMYGRLAFSVAVNMTPDILLIDEALSTGDAAFKEKSFEKMRQLCLEARTIIIVSHALGTLNELCDKALWMHQGNALAFGDATKVTEKYLEFLNVGKVPSALEDF</sequence>
<feature type="domain" description="ABC transporter" evidence="5">
    <location>
        <begin position="34"/>
        <end position="262"/>
    </location>
</feature>
<evidence type="ECO:0000256" key="1">
    <source>
        <dbReference type="ARBA" id="ARBA00005417"/>
    </source>
</evidence>
<evidence type="ECO:0000256" key="4">
    <source>
        <dbReference type="ARBA" id="ARBA00022840"/>
    </source>
</evidence>
<dbReference type="GO" id="GO:0005524">
    <property type="term" value="F:ATP binding"/>
    <property type="evidence" value="ECO:0007669"/>
    <property type="project" value="UniProtKB-KW"/>
</dbReference>
<dbReference type="InterPro" id="IPR015860">
    <property type="entry name" value="ABC_transpr_TagH-like"/>
</dbReference>
<keyword evidence="3" id="KW-0547">Nucleotide-binding</keyword>
<dbReference type="PANTHER" id="PTHR46743:SF2">
    <property type="entry name" value="TEICHOIC ACIDS EXPORT ATP-BINDING PROTEIN TAGH"/>
    <property type="match status" value="1"/>
</dbReference>
<comment type="similarity">
    <text evidence="1">Belongs to the ABC transporter superfamily.</text>
</comment>
<dbReference type="GO" id="GO:0016887">
    <property type="term" value="F:ATP hydrolysis activity"/>
    <property type="evidence" value="ECO:0007669"/>
    <property type="project" value="InterPro"/>
</dbReference>
<dbReference type="Pfam" id="PF00005">
    <property type="entry name" value="ABC_tran"/>
    <property type="match status" value="1"/>
</dbReference>
<evidence type="ECO:0000313" key="6">
    <source>
        <dbReference type="EMBL" id="CAB4674483.1"/>
    </source>
</evidence>
<reference evidence="7" key="1">
    <citation type="submission" date="2020-05" db="EMBL/GenBank/DDBJ databases">
        <authorList>
            <person name="Chiriac C."/>
            <person name="Salcher M."/>
            <person name="Ghai R."/>
            <person name="Kavagutti S V."/>
        </authorList>
    </citation>
    <scope>NUCLEOTIDE SEQUENCE</scope>
</reference>
<dbReference type="EMBL" id="CAEZXB010000009">
    <property type="protein sequence ID" value="CAB4674483.1"/>
    <property type="molecule type" value="Genomic_DNA"/>
</dbReference>
<evidence type="ECO:0000256" key="2">
    <source>
        <dbReference type="ARBA" id="ARBA00022448"/>
    </source>
</evidence>
<dbReference type="Gene3D" id="3.40.50.300">
    <property type="entry name" value="P-loop containing nucleotide triphosphate hydrolases"/>
    <property type="match status" value="1"/>
</dbReference>
<dbReference type="PROSITE" id="PS50893">
    <property type="entry name" value="ABC_TRANSPORTER_2"/>
    <property type="match status" value="1"/>
</dbReference>
<proteinExistence type="inferred from homology"/>
<dbReference type="InterPro" id="IPR050683">
    <property type="entry name" value="Bact_Polysacc_Export_ATP-bd"/>
</dbReference>
<dbReference type="SMART" id="SM00382">
    <property type="entry name" value="AAA"/>
    <property type="match status" value="1"/>
</dbReference>
<dbReference type="GO" id="GO:0140359">
    <property type="term" value="F:ABC-type transporter activity"/>
    <property type="evidence" value="ECO:0007669"/>
    <property type="project" value="InterPro"/>
</dbReference>
<dbReference type="AlphaFoldDB" id="A0A6J6PLG9"/>
<dbReference type="EMBL" id="CAFBAA010000003">
    <property type="protein sequence ID" value="CAB4840734.1"/>
    <property type="molecule type" value="Genomic_DNA"/>
</dbReference>
<evidence type="ECO:0000313" key="7">
    <source>
        <dbReference type="EMBL" id="CAB4697064.1"/>
    </source>
</evidence>
<dbReference type="CDD" id="cd03220">
    <property type="entry name" value="ABC_KpsT_Wzt"/>
    <property type="match status" value="1"/>
</dbReference>
<accession>A0A6J6PLG9</accession>
<dbReference type="InterPro" id="IPR003593">
    <property type="entry name" value="AAA+_ATPase"/>
</dbReference>
<evidence type="ECO:0000259" key="5">
    <source>
        <dbReference type="PROSITE" id="PS50893"/>
    </source>
</evidence>
<evidence type="ECO:0000313" key="9">
    <source>
        <dbReference type="EMBL" id="CAB5072144.1"/>
    </source>
</evidence>
<dbReference type="InterPro" id="IPR027417">
    <property type="entry name" value="P-loop_NTPase"/>
</dbReference>
<dbReference type="InterPro" id="IPR003439">
    <property type="entry name" value="ABC_transporter-like_ATP-bd"/>
</dbReference>
<keyword evidence="4" id="KW-0067">ATP-binding</keyword>
<evidence type="ECO:0000256" key="3">
    <source>
        <dbReference type="ARBA" id="ARBA00022741"/>
    </source>
</evidence>